<evidence type="ECO:0000256" key="4">
    <source>
        <dbReference type="ARBA" id="ARBA00022679"/>
    </source>
</evidence>
<reference evidence="13" key="3">
    <citation type="submission" date="2020-10" db="EMBL/GenBank/DDBJ databases">
        <authorList>
            <person name="Sedaghatjoo S."/>
        </authorList>
    </citation>
    <scope>NUCLEOTIDE SEQUENCE</scope>
    <source>
        <strain evidence="13">AZH3</strain>
    </source>
</reference>
<dbReference type="PANTHER" id="PTHR10102:SF0">
    <property type="entry name" value="DNA-DIRECTED RNA POLYMERASE, MITOCHONDRIAL"/>
    <property type="match status" value="1"/>
</dbReference>
<feature type="compositionally biased region" description="Polar residues" evidence="11">
    <location>
        <begin position="39"/>
        <end position="54"/>
    </location>
</feature>
<comment type="catalytic activity">
    <reaction evidence="9 10">
        <text>RNA(n) + a ribonucleoside 5'-triphosphate = RNA(n+1) + diphosphate</text>
        <dbReference type="Rhea" id="RHEA:21248"/>
        <dbReference type="Rhea" id="RHEA-COMP:14527"/>
        <dbReference type="Rhea" id="RHEA-COMP:17342"/>
        <dbReference type="ChEBI" id="CHEBI:33019"/>
        <dbReference type="ChEBI" id="CHEBI:61557"/>
        <dbReference type="ChEBI" id="CHEBI:140395"/>
        <dbReference type="EC" id="2.7.7.6"/>
    </reaction>
</comment>
<keyword evidence="3 10" id="KW-0240">DNA-directed RNA polymerase</keyword>
<accession>A0A177VAY7</accession>
<feature type="compositionally biased region" description="Acidic residues" evidence="11">
    <location>
        <begin position="1653"/>
        <end position="1663"/>
    </location>
</feature>
<feature type="compositionally biased region" description="Low complexity" evidence="11">
    <location>
        <begin position="418"/>
        <end position="440"/>
    </location>
</feature>
<keyword evidence="8 10" id="KW-0804">Transcription</keyword>
<dbReference type="EC" id="2.7.7.6" evidence="10"/>
<keyword evidence="6" id="KW-0809">Transit peptide</keyword>
<dbReference type="GO" id="GO:0003899">
    <property type="term" value="F:DNA-directed RNA polymerase activity"/>
    <property type="evidence" value="ECO:0007669"/>
    <property type="project" value="UniProtKB-EC"/>
</dbReference>
<keyword evidence="7" id="KW-0496">Mitochondrion</keyword>
<keyword evidence="16" id="KW-1185">Reference proteome</keyword>
<feature type="region of interest" description="Disordered" evidence="11">
    <location>
        <begin position="1612"/>
        <end position="1693"/>
    </location>
</feature>
<dbReference type="FunFam" id="1.10.150.20:FF:000041">
    <property type="entry name" value="DNA-directed RNA polymerase"/>
    <property type="match status" value="1"/>
</dbReference>
<name>A0A177VAY7_9BASI</name>
<comment type="function">
    <text evidence="10">DNA-dependent RNA polymerase catalyzes the transcription of DNA into RNA using the four ribonucleoside triphosphates as substrates.</text>
</comment>
<feature type="compositionally biased region" description="Basic residues" evidence="11">
    <location>
        <begin position="1667"/>
        <end position="1683"/>
    </location>
</feature>
<reference evidence="14" key="1">
    <citation type="submission" date="2016-04" db="EMBL/GenBank/DDBJ databases">
        <authorList>
            <person name="Nguyen H.D."/>
            <person name="Kesanakurti P."/>
            <person name="Cullis J."/>
            <person name="Levesque C.A."/>
            <person name="Hambleton S."/>
        </authorList>
    </citation>
    <scope>NUCLEOTIDE SEQUENCE</scope>
    <source>
        <strain evidence="14">DAOMC 238032</strain>
    </source>
</reference>
<gene>
    <name evidence="14" type="ORF">A4X03_0g372</name>
    <name evidence="13" type="ORF">JKIAZH3_G5015</name>
</gene>
<evidence type="ECO:0000256" key="6">
    <source>
        <dbReference type="ARBA" id="ARBA00022946"/>
    </source>
</evidence>
<dbReference type="PROSITE" id="PS00900">
    <property type="entry name" value="RNA_POL_PHAGE_1"/>
    <property type="match status" value="1"/>
</dbReference>
<dbReference type="SUPFAM" id="SSF56672">
    <property type="entry name" value="DNA/RNA polymerases"/>
    <property type="match status" value="1"/>
</dbReference>
<comment type="caution">
    <text evidence="14">The sequence shown here is derived from an EMBL/GenBank/DDBJ whole genome shotgun (WGS) entry which is preliminary data.</text>
</comment>
<evidence type="ECO:0000313" key="14">
    <source>
        <dbReference type="EMBL" id="KAE8265276.1"/>
    </source>
</evidence>
<feature type="region of interest" description="Disordered" evidence="11">
    <location>
        <begin position="418"/>
        <end position="444"/>
    </location>
</feature>
<feature type="region of interest" description="Disordered" evidence="11">
    <location>
        <begin position="88"/>
        <end position="125"/>
    </location>
</feature>
<dbReference type="EMBL" id="CAJHJG010004810">
    <property type="protein sequence ID" value="CAD6944907.1"/>
    <property type="molecule type" value="Genomic_DNA"/>
</dbReference>
<dbReference type="InterPro" id="IPR043502">
    <property type="entry name" value="DNA/RNA_pol_sf"/>
</dbReference>
<dbReference type="PROSITE" id="PS00489">
    <property type="entry name" value="RNA_POL_PHAGE_2"/>
    <property type="match status" value="1"/>
</dbReference>
<dbReference type="GO" id="GO:0006390">
    <property type="term" value="P:mitochondrial transcription"/>
    <property type="evidence" value="ECO:0007669"/>
    <property type="project" value="TreeGrafter"/>
</dbReference>
<evidence type="ECO:0000313" key="13">
    <source>
        <dbReference type="EMBL" id="CAD6944907.1"/>
    </source>
</evidence>
<reference evidence="14" key="2">
    <citation type="journal article" date="2019" name="IMA Fungus">
        <title>Genome sequencing and comparison of five Tilletia species to identify candidate genes for the detection of regulated species infecting wheat.</title>
        <authorList>
            <person name="Nguyen H.D.T."/>
            <person name="Sultana T."/>
            <person name="Kesanakurti P."/>
            <person name="Hambleton S."/>
        </authorList>
    </citation>
    <scope>NUCLEOTIDE SEQUENCE</scope>
    <source>
        <strain evidence="14">DAOMC 238032</strain>
    </source>
</reference>
<feature type="compositionally biased region" description="Acidic residues" evidence="11">
    <location>
        <begin position="1627"/>
        <end position="1646"/>
    </location>
</feature>
<feature type="compositionally biased region" description="Basic and acidic residues" evidence="11">
    <location>
        <begin position="1684"/>
        <end position="1693"/>
    </location>
</feature>
<evidence type="ECO:0000256" key="9">
    <source>
        <dbReference type="ARBA" id="ARBA00048552"/>
    </source>
</evidence>
<proteinExistence type="inferred from homology"/>
<comment type="subcellular location">
    <subcellularLocation>
        <location evidence="1">Mitochondrion</location>
    </subcellularLocation>
</comment>
<feature type="compositionally biased region" description="Low complexity" evidence="11">
    <location>
        <begin position="88"/>
        <end position="112"/>
    </location>
</feature>
<evidence type="ECO:0000256" key="7">
    <source>
        <dbReference type="ARBA" id="ARBA00023128"/>
    </source>
</evidence>
<evidence type="ECO:0000256" key="1">
    <source>
        <dbReference type="ARBA" id="ARBA00004173"/>
    </source>
</evidence>
<dbReference type="InterPro" id="IPR046950">
    <property type="entry name" value="DNA-dir_Rpol_C_phage-type"/>
</dbReference>
<evidence type="ECO:0000256" key="5">
    <source>
        <dbReference type="ARBA" id="ARBA00022695"/>
    </source>
</evidence>
<dbReference type="InterPro" id="IPR037159">
    <property type="entry name" value="RNA_POL_N_sf"/>
</dbReference>
<evidence type="ECO:0000256" key="3">
    <source>
        <dbReference type="ARBA" id="ARBA00022478"/>
    </source>
</evidence>
<dbReference type="InterPro" id="IPR024075">
    <property type="entry name" value="DNA-dir_RNA_pol_helix_hairp_sf"/>
</dbReference>
<dbReference type="InterPro" id="IPR002092">
    <property type="entry name" value="DNA-dir_Rpol_phage-type"/>
</dbReference>
<keyword evidence="5 10" id="KW-0548">Nucleotidyltransferase</keyword>
<organism evidence="14 15">
    <name type="scientific">Tilletia caries</name>
    <name type="common">wheat bunt fungus</name>
    <dbReference type="NCBI Taxonomy" id="13290"/>
    <lineage>
        <taxon>Eukaryota</taxon>
        <taxon>Fungi</taxon>
        <taxon>Dikarya</taxon>
        <taxon>Basidiomycota</taxon>
        <taxon>Ustilaginomycotina</taxon>
        <taxon>Exobasidiomycetes</taxon>
        <taxon>Tilletiales</taxon>
        <taxon>Tilletiaceae</taxon>
        <taxon>Tilletia</taxon>
    </lineage>
</organism>
<dbReference type="Pfam" id="PF00940">
    <property type="entry name" value="RNA_pol"/>
    <property type="match status" value="1"/>
</dbReference>
<sequence>MYRTTARVSAVSASALAVAAARTAAVTGGAGRAAATLHSLGSMSTRNSSAGRSPTESHRHRSTLASSASPAIASSMASAAVGATATATATSPSRSYGNSAPSVSSASAGSPSGPLPPPPASKLPSNLAPFKHKVLTRLPSPLPADVVDRLEIFRASASFEAFATTYEDRIKQQQAILDAADAAAANTSIADGDVTPDDASQPAASQHQANALADVPVNRISWAQRKQASDEFNNLARLTGATQRTSRSGISSTPAQQSASSSFRESDPFFYTQSEALFPTSRSIENLSILKACLATGMIARAEKLFDSLRHEYYLRSLTSIPQPDQRASSSRYAVNVAAPSIPPLLYDLILDCYLHKAASLAQNATADPYSSFGGSLSGKLVTSPAAAAKAAATTATIRTYVQRAWALFGMMNSQRPSFAHADPSPDASSSSQSGLSVDPTPSAGTIGIMMRGIVRLRQMGAYPRTIVMDDSSLELLSASRPQRAFSRSRVRVRDTGSDKKTALGKVENEGLFVNTYSRIPAGIIQNDCPSLDVLLVSAQKHAIALEDVFTDNIMQLRMPHAIQEEESSSGASTGAGATISETDATVSSNALPSSSALRQPTVMDVIQEASATADRMGNVSLAAQLRAQLEDEKERQLGASYANAEAGLSSAKNAHGQSQIASPEDLQASMPEVDPVLTVATNNPGAIPDEAGLVQPFNLTNLKENLSIVGQSRKMYSDPYDRQEWLEMSSIDAARKRLAHAAAQLESLGLSQAGVLQSKPLQVLMWNWFQVMQPRLQEEIARMESSTKGVAEEQNILPFIKFLPTNKLALIPILEVMRVCGSVGLHDGVRTARLLIQLGKAVEAECMSWVISQNPHLHAKMRASQIKMRQQGLLNPATRQQIEAARNSSTGESAMEQGLPKWTQGIRSRVGGFLMQILLETAKVHRSKVDEEGVLWEEDQPALYSTYQYMGGKKLGVIRLNEAIGMRMDSDQVHDTVSPRHLPMLVPPRLWETTSRGGYLTARTSLMRYKDGAEQGSYLRAASANNGLEPIMAGLDVLGQTAWAINADVFRIITELWNRGERVGKLPEKVLEDGQPERPANYETDLSQRSIYLQRMRAWALANAALHSQRCDVNYKLEIARAYLGERFYLPHNVDFRGRAYPIPPHLHHLGSDLSRGLLTFADAKPLQETGLRWLRVHLANLYGFDKASFGDRVQFALDHEEDIRKSAEDPINFRWWAHAEDPFQCLAACFELTRAAKYPDGPEAYPCSLPVHQDGTCNGLQHYAALGGDMEGARQVNLSRGDSPADVYTGVASLVIERVEADAKEGNELAQLLVGKVTRKVVKQTVMTTVYGVTMIGAKDQVMRRLQERRDVPAEKVWMTAAYLAKLIMSSIGDLFSGAQGIQTWLHETASLIAKSIPKDRIEHAIRYERDGAGKPKNRLLLEQMTSVIWQTPLGLPVVQPYRRVKKKQMTTAVQTVFIHDPLACTQVSPAKQASAFPPNFVHSLDATHMMLTALECHSAGLAFASVHDSYWTHACDIDTMSDIIRDTFVRLHSQDILGRLREEFLERYKDHYLPVVRLKAEERAKLRRTEAGESFVVQTDGEDGGAAVAEEVGAEAAVEADLLLGATPAKASKEDVEAGPGDDALADEFDGEPDAETDVDADADVTAAAEQDEGMEEADDAAASKKKKKTAAKGKGKKSSGKGEEKPLQMRTRFVELSKLIKPLPAKGTFDVSETKSSLYFFS</sequence>
<dbReference type="Gene3D" id="1.10.287.280">
    <property type="match status" value="1"/>
</dbReference>
<dbReference type="SMART" id="SM01311">
    <property type="entry name" value="RPOL_N"/>
    <property type="match status" value="1"/>
</dbReference>
<dbReference type="PANTHER" id="PTHR10102">
    <property type="entry name" value="DNA-DIRECTED RNA POLYMERASE, MITOCHONDRIAL"/>
    <property type="match status" value="1"/>
</dbReference>
<evidence type="ECO:0000313" key="16">
    <source>
        <dbReference type="Proteomes" id="UP000836402"/>
    </source>
</evidence>
<protein>
    <recommendedName>
        <fullName evidence="10">DNA-directed RNA polymerase</fullName>
        <ecNumber evidence="10">2.7.7.6</ecNumber>
    </recommendedName>
</protein>
<evidence type="ECO:0000256" key="10">
    <source>
        <dbReference type="RuleBase" id="RU003805"/>
    </source>
</evidence>
<dbReference type="Pfam" id="PF14700">
    <property type="entry name" value="RPOL_N"/>
    <property type="match status" value="1"/>
</dbReference>
<evidence type="ECO:0000256" key="2">
    <source>
        <dbReference type="ARBA" id="ARBA00009493"/>
    </source>
</evidence>
<comment type="similarity">
    <text evidence="2 10">Belongs to the phage and mitochondrial RNA polymerase family.</text>
</comment>
<dbReference type="Proteomes" id="UP000077671">
    <property type="component" value="Unassembled WGS sequence"/>
</dbReference>
<dbReference type="Gene3D" id="1.10.1320.10">
    <property type="entry name" value="DNA-directed RNA polymerase, N-terminal domain"/>
    <property type="match status" value="1"/>
</dbReference>
<keyword evidence="4 10" id="KW-0808">Transferase</keyword>
<dbReference type="FunFam" id="1.10.287.280:FF:000001">
    <property type="entry name" value="DNA-directed RNA polymerase"/>
    <property type="match status" value="1"/>
</dbReference>
<evidence type="ECO:0000313" key="15">
    <source>
        <dbReference type="Proteomes" id="UP000077671"/>
    </source>
</evidence>
<evidence type="ECO:0000259" key="12">
    <source>
        <dbReference type="SMART" id="SM01311"/>
    </source>
</evidence>
<dbReference type="EMBL" id="LWDD02000020">
    <property type="protein sequence ID" value="KAE8265276.1"/>
    <property type="molecule type" value="Genomic_DNA"/>
</dbReference>
<dbReference type="GO" id="GO:0034245">
    <property type="term" value="C:mitochondrial DNA-directed RNA polymerase complex"/>
    <property type="evidence" value="ECO:0007669"/>
    <property type="project" value="TreeGrafter"/>
</dbReference>
<evidence type="ECO:0000256" key="8">
    <source>
        <dbReference type="ARBA" id="ARBA00023163"/>
    </source>
</evidence>
<feature type="region of interest" description="Disordered" evidence="11">
    <location>
        <begin position="37"/>
        <end position="69"/>
    </location>
</feature>
<evidence type="ECO:0000256" key="11">
    <source>
        <dbReference type="SAM" id="MobiDB-lite"/>
    </source>
</evidence>
<dbReference type="Gene3D" id="1.10.287.260">
    <property type="match status" value="1"/>
</dbReference>
<dbReference type="InterPro" id="IPR029262">
    <property type="entry name" value="RPOL_N"/>
</dbReference>
<feature type="domain" description="DNA-directed RNA polymerase N-terminal" evidence="12">
    <location>
        <begin position="722"/>
        <end position="1041"/>
    </location>
</feature>
<dbReference type="GO" id="GO:0001018">
    <property type="term" value="F:mitochondrial promoter sequence-specific DNA binding"/>
    <property type="evidence" value="ECO:0007669"/>
    <property type="project" value="TreeGrafter"/>
</dbReference>
<dbReference type="Proteomes" id="UP000836402">
    <property type="component" value="Unassembled WGS sequence"/>
</dbReference>
<dbReference type="Gene3D" id="1.10.150.20">
    <property type="entry name" value="5' to 3' exonuclease, C-terminal subdomain"/>
    <property type="match status" value="1"/>
</dbReference>